<dbReference type="RefSeq" id="XP_009832022.1">
    <property type="nucleotide sequence ID" value="XM_009833720.1"/>
</dbReference>
<dbReference type="STRING" id="112090.W4GGP1"/>
<dbReference type="AlphaFoldDB" id="W4GGP1"/>
<dbReference type="GO" id="GO:0005829">
    <property type="term" value="C:cytosol"/>
    <property type="evidence" value="ECO:0007669"/>
    <property type="project" value="TreeGrafter"/>
</dbReference>
<feature type="domain" description="Helicase C-terminal" evidence="7">
    <location>
        <begin position="322"/>
        <end position="471"/>
    </location>
</feature>
<evidence type="ECO:0000259" key="6">
    <source>
        <dbReference type="PROSITE" id="PS51192"/>
    </source>
</evidence>
<keyword evidence="2" id="KW-0378">Hydrolase</keyword>
<evidence type="ECO:0000256" key="1">
    <source>
        <dbReference type="ARBA" id="ARBA00022741"/>
    </source>
</evidence>
<keyword evidence="10" id="KW-1185">Reference proteome</keyword>
<feature type="compositionally biased region" description="Low complexity" evidence="5">
    <location>
        <begin position="663"/>
        <end position="676"/>
    </location>
</feature>
<feature type="region of interest" description="Disordered" evidence="5">
    <location>
        <begin position="608"/>
        <end position="714"/>
    </location>
</feature>
<dbReference type="Pfam" id="PF00270">
    <property type="entry name" value="DEAD"/>
    <property type="match status" value="1"/>
</dbReference>
<dbReference type="InterPro" id="IPR014001">
    <property type="entry name" value="Helicase_ATP-bd"/>
</dbReference>
<dbReference type="PANTHER" id="PTHR47959:SF1">
    <property type="entry name" value="ATP-DEPENDENT RNA HELICASE DBPA"/>
    <property type="match status" value="1"/>
</dbReference>
<evidence type="ECO:0000313" key="9">
    <source>
        <dbReference type="EMBL" id="RQM24517.1"/>
    </source>
</evidence>
<dbReference type="InterPro" id="IPR050079">
    <property type="entry name" value="DEAD_box_RNA_helicase"/>
</dbReference>
<dbReference type="EMBL" id="MZMZ02002705">
    <property type="protein sequence ID" value="RQM24517.1"/>
    <property type="molecule type" value="Genomic_DNA"/>
</dbReference>
<dbReference type="OrthoDB" id="4255at2759"/>
<reference evidence="9 10" key="2">
    <citation type="submission" date="2018-07" db="EMBL/GenBank/DDBJ databases">
        <title>Annotation of Aphanomyces astaci genome assembly.</title>
        <authorList>
            <person name="Studholme D.J."/>
        </authorList>
    </citation>
    <scope>NUCLEOTIDE SEQUENCE [LARGE SCALE GENOMIC DNA]</scope>
    <source>
        <strain evidence="9">Pc</strain>
    </source>
</reference>
<evidence type="ECO:0008006" key="11">
    <source>
        <dbReference type="Google" id="ProtNLM"/>
    </source>
</evidence>
<keyword evidence="1" id="KW-0547">Nucleotide-binding</keyword>
<evidence type="ECO:0000259" key="7">
    <source>
        <dbReference type="PROSITE" id="PS51194"/>
    </source>
</evidence>
<dbReference type="EMBL" id="KI913130">
    <property type="protein sequence ID" value="ETV78441.1"/>
    <property type="molecule type" value="Genomic_DNA"/>
</dbReference>
<feature type="domain" description="Helicase ATP-binding" evidence="6">
    <location>
        <begin position="121"/>
        <end position="293"/>
    </location>
</feature>
<dbReference type="PROSITE" id="PS51194">
    <property type="entry name" value="HELICASE_CTER"/>
    <property type="match status" value="1"/>
</dbReference>
<evidence type="ECO:0000256" key="2">
    <source>
        <dbReference type="ARBA" id="ARBA00022801"/>
    </source>
</evidence>
<dbReference type="GO" id="GO:0003676">
    <property type="term" value="F:nucleic acid binding"/>
    <property type="evidence" value="ECO:0007669"/>
    <property type="project" value="InterPro"/>
</dbReference>
<sequence>MLSKQVSSLLVHALRRTAIGGTKALAMHHSTTSSVVTLASAAHSRAFSHLRLETVTTATLVPDDDDLNNIVDIDDAQDDAAATSGFVDQKPLSDFNLSAQTTKNLERAGITHLFPVQVESFSTMMQGKDIMGRSKTGSGKTLAFALPIVERLLSTPATQSRAPRAVAMLPTRELAQQVADEFRRIAPQLRVSLVVGGVSYVGQENELRRGIDILVGTPGRVVDMMDKGNLDLSHIEVSVLDEADMMLKFGFQEEVETILGAMPDTKQCVMWSATTPKWVHTIARQYLNKPTTIDLVGEDNSKLPATVAHKAILVSRDSKDHVLESVLNLYAQGGQALIFTETKQEADELVAFLSARAKGVRVLHGDLSQNLRSSTMKGFRNGDVRTLICTDIAARGLDIANVDLVIQYRLSNDQENFVHRAGRTGRAGRRGVNVVLFESRDIREVRDLESKFGMTFNHAAAPLPAQTLSHAMTTVTEKLNNVAFDGRKAFEATAKKLLENEDERLHVVSSALALLAGFEAKGPTVYSMLTAQAHIQTLSLVGDRSWNADAISSFLGEVKVTVPYSKVIKGDNSTFYFDVPHKHVDTVLEHGESKNVVVAPVTELPKITVGGLQRGGGSRGQGGGGSRSGYGGGNRFRDSNSSRYGGNNHSNARSNYGNSRFDSGFSRNSNSNYSNRNGGGSYSSGRKSYDNNNGWGHSSGGGGGSSSSPKGKWL</sequence>
<dbReference type="SMART" id="SM00490">
    <property type="entry name" value="HELICc"/>
    <property type="match status" value="1"/>
</dbReference>
<dbReference type="GO" id="GO:0005524">
    <property type="term" value="F:ATP binding"/>
    <property type="evidence" value="ECO:0007669"/>
    <property type="project" value="UniProtKB-KW"/>
</dbReference>
<organism evidence="8">
    <name type="scientific">Aphanomyces astaci</name>
    <name type="common">Crayfish plague agent</name>
    <dbReference type="NCBI Taxonomy" id="112090"/>
    <lineage>
        <taxon>Eukaryota</taxon>
        <taxon>Sar</taxon>
        <taxon>Stramenopiles</taxon>
        <taxon>Oomycota</taxon>
        <taxon>Saprolegniomycetes</taxon>
        <taxon>Saprolegniales</taxon>
        <taxon>Verrucalvaceae</taxon>
        <taxon>Aphanomyces</taxon>
    </lineage>
</organism>
<reference evidence="8" key="1">
    <citation type="submission" date="2013-12" db="EMBL/GenBank/DDBJ databases">
        <title>The Genome Sequence of Aphanomyces astaci APO3.</title>
        <authorList>
            <consortium name="The Broad Institute Genomics Platform"/>
            <person name="Russ C."/>
            <person name="Tyler B."/>
            <person name="van West P."/>
            <person name="Dieguez-Uribeondo J."/>
            <person name="Young S.K."/>
            <person name="Zeng Q."/>
            <person name="Gargeya S."/>
            <person name="Fitzgerald M."/>
            <person name="Abouelleil A."/>
            <person name="Alvarado L."/>
            <person name="Chapman S.B."/>
            <person name="Gainer-Dewar J."/>
            <person name="Goldberg J."/>
            <person name="Griggs A."/>
            <person name="Gujja S."/>
            <person name="Hansen M."/>
            <person name="Howarth C."/>
            <person name="Imamovic A."/>
            <person name="Ireland A."/>
            <person name="Larimer J."/>
            <person name="McCowan C."/>
            <person name="Murphy C."/>
            <person name="Pearson M."/>
            <person name="Poon T.W."/>
            <person name="Priest M."/>
            <person name="Roberts A."/>
            <person name="Saif S."/>
            <person name="Shea T."/>
            <person name="Sykes S."/>
            <person name="Wortman J."/>
            <person name="Nusbaum C."/>
            <person name="Birren B."/>
        </authorList>
    </citation>
    <scope>NUCLEOTIDE SEQUENCE [LARGE SCALE GENOMIC DNA]</scope>
    <source>
        <strain evidence="8">APO3</strain>
    </source>
</reference>
<dbReference type="SMART" id="SM00487">
    <property type="entry name" value="DEXDc"/>
    <property type="match status" value="1"/>
</dbReference>
<feature type="compositionally biased region" description="Gly residues" evidence="5">
    <location>
        <begin position="612"/>
        <end position="634"/>
    </location>
</feature>
<gene>
    <name evidence="9" type="ORF">B5M09_001397</name>
    <name evidence="8" type="ORF">H257_07980</name>
</gene>
<feature type="compositionally biased region" description="Polar residues" evidence="5">
    <location>
        <begin position="641"/>
        <end position="661"/>
    </location>
</feature>
<dbReference type="InterPro" id="IPR001650">
    <property type="entry name" value="Helicase_C-like"/>
</dbReference>
<evidence type="ECO:0000256" key="3">
    <source>
        <dbReference type="ARBA" id="ARBA00022806"/>
    </source>
</evidence>
<dbReference type="PANTHER" id="PTHR47959">
    <property type="entry name" value="ATP-DEPENDENT RNA HELICASE RHLE-RELATED"/>
    <property type="match status" value="1"/>
</dbReference>
<evidence type="ECO:0000256" key="5">
    <source>
        <dbReference type="SAM" id="MobiDB-lite"/>
    </source>
</evidence>
<keyword evidence="4" id="KW-0067">ATP-binding</keyword>
<dbReference type="PROSITE" id="PS51192">
    <property type="entry name" value="HELICASE_ATP_BIND_1"/>
    <property type="match status" value="1"/>
</dbReference>
<keyword evidence="3" id="KW-0347">Helicase</keyword>
<dbReference type="GO" id="GO:0016787">
    <property type="term" value="F:hydrolase activity"/>
    <property type="evidence" value="ECO:0007669"/>
    <property type="project" value="UniProtKB-KW"/>
</dbReference>
<evidence type="ECO:0000256" key="4">
    <source>
        <dbReference type="ARBA" id="ARBA00022840"/>
    </source>
</evidence>
<dbReference type="Pfam" id="PF00271">
    <property type="entry name" value="Helicase_C"/>
    <property type="match status" value="1"/>
</dbReference>
<dbReference type="CDD" id="cd18787">
    <property type="entry name" value="SF2_C_DEAD"/>
    <property type="match status" value="1"/>
</dbReference>
<dbReference type="Proteomes" id="UP000284702">
    <property type="component" value="Unassembled WGS sequence"/>
</dbReference>
<proteinExistence type="predicted"/>
<dbReference type="InterPro" id="IPR044742">
    <property type="entry name" value="DEAD/DEAH_RhlB"/>
</dbReference>
<dbReference type="GeneID" id="20809976"/>
<dbReference type="Gene3D" id="3.40.50.300">
    <property type="entry name" value="P-loop containing nucleotide triphosphate hydrolases"/>
    <property type="match status" value="2"/>
</dbReference>
<dbReference type="InterPro" id="IPR011545">
    <property type="entry name" value="DEAD/DEAH_box_helicase_dom"/>
</dbReference>
<dbReference type="VEuPathDB" id="FungiDB:H257_07980"/>
<protein>
    <recommendedName>
        <fullName evidence="11">RNA helicase</fullName>
    </recommendedName>
</protein>
<dbReference type="InterPro" id="IPR027417">
    <property type="entry name" value="P-loop_NTPase"/>
</dbReference>
<dbReference type="SUPFAM" id="SSF52540">
    <property type="entry name" value="P-loop containing nucleoside triphosphate hydrolases"/>
    <property type="match status" value="1"/>
</dbReference>
<dbReference type="CDD" id="cd00268">
    <property type="entry name" value="DEADc"/>
    <property type="match status" value="1"/>
</dbReference>
<evidence type="ECO:0000313" key="8">
    <source>
        <dbReference type="EMBL" id="ETV78441.1"/>
    </source>
</evidence>
<name>W4GGP1_APHAT</name>
<evidence type="ECO:0000313" key="10">
    <source>
        <dbReference type="Proteomes" id="UP000284702"/>
    </source>
</evidence>
<dbReference type="GO" id="GO:0003724">
    <property type="term" value="F:RNA helicase activity"/>
    <property type="evidence" value="ECO:0007669"/>
    <property type="project" value="TreeGrafter"/>
</dbReference>
<accession>W4GGP1</accession>